<protein>
    <submittedName>
        <fullName evidence="2">Uncharacterized protein</fullName>
    </submittedName>
</protein>
<evidence type="ECO:0000313" key="2">
    <source>
        <dbReference type="EMBL" id="MPC98502.1"/>
    </source>
</evidence>
<reference evidence="2 3" key="1">
    <citation type="submission" date="2019-05" db="EMBL/GenBank/DDBJ databases">
        <title>Another draft genome of Portunus trituberculatus and its Hox gene families provides insights of decapod evolution.</title>
        <authorList>
            <person name="Jeong J.-H."/>
            <person name="Song I."/>
            <person name="Kim S."/>
            <person name="Choi T."/>
            <person name="Kim D."/>
            <person name="Ryu S."/>
            <person name="Kim W."/>
        </authorList>
    </citation>
    <scope>NUCLEOTIDE SEQUENCE [LARGE SCALE GENOMIC DNA]</scope>
    <source>
        <tissue evidence="2">Muscle</tissue>
    </source>
</reference>
<dbReference type="EMBL" id="VSRR010114341">
    <property type="protein sequence ID" value="MPC98502.1"/>
    <property type="molecule type" value="Genomic_DNA"/>
</dbReference>
<dbReference type="AlphaFoldDB" id="A0A5B7JR02"/>
<keyword evidence="1" id="KW-0472">Membrane</keyword>
<keyword evidence="1" id="KW-1133">Transmembrane helix</keyword>
<proteinExistence type="predicted"/>
<evidence type="ECO:0000313" key="3">
    <source>
        <dbReference type="Proteomes" id="UP000324222"/>
    </source>
</evidence>
<comment type="caution">
    <text evidence="2">The sequence shown here is derived from an EMBL/GenBank/DDBJ whole genome shotgun (WGS) entry which is preliminary data.</text>
</comment>
<dbReference type="Proteomes" id="UP000324222">
    <property type="component" value="Unassembled WGS sequence"/>
</dbReference>
<feature type="transmembrane region" description="Helical" evidence="1">
    <location>
        <begin position="21"/>
        <end position="40"/>
    </location>
</feature>
<keyword evidence="3" id="KW-1185">Reference proteome</keyword>
<evidence type="ECO:0000256" key="1">
    <source>
        <dbReference type="SAM" id="Phobius"/>
    </source>
</evidence>
<accession>A0A5B7JR02</accession>
<organism evidence="2 3">
    <name type="scientific">Portunus trituberculatus</name>
    <name type="common">Swimming crab</name>
    <name type="synonym">Neptunus trituberculatus</name>
    <dbReference type="NCBI Taxonomy" id="210409"/>
    <lineage>
        <taxon>Eukaryota</taxon>
        <taxon>Metazoa</taxon>
        <taxon>Ecdysozoa</taxon>
        <taxon>Arthropoda</taxon>
        <taxon>Crustacea</taxon>
        <taxon>Multicrustacea</taxon>
        <taxon>Malacostraca</taxon>
        <taxon>Eumalacostraca</taxon>
        <taxon>Eucarida</taxon>
        <taxon>Decapoda</taxon>
        <taxon>Pleocyemata</taxon>
        <taxon>Brachyura</taxon>
        <taxon>Eubrachyura</taxon>
        <taxon>Portunoidea</taxon>
        <taxon>Portunidae</taxon>
        <taxon>Portuninae</taxon>
        <taxon>Portunus</taxon>
    </lineage>
</organism>
<gene>
    <name evidence="2" type="ORF">E2C01_093875</name>
</gene>
<name>A0A5B7JR02_PORTR</name>
<keyword evidence="1" id="KW-0812">Transmembrane</keyword>
<sequence>MRYAKIKAPAVTLCSRYRQDVFVSLLQFAIMGLVIRYLFFRAGWHLFNTLLYYSVIPLEREECLVFLSCYPFGAGGPR</sequence>